<accession>A0A1H4IVD6</accession>
<sequence length="168" mass="18708">MPDSEEFFVRTAGERDLPAVRALLVETWHDTYDPIYGRARVVEITDTWHSLDALKARLKRPHSEFVLADNGRLIGGMAFAVAGNDGKEIQLHQLYVHPECQGKGIGMALFSEIAQCFPEAREIMLEVEEANSRARAFYAHLGFEEVGRSGDCGGAGFELPALIYRRGL</sequence>
<keyword evidence="5" id="KW-1185">Reference proteome</keyword>
<dbReference type="PANTHER" id="PTHR43877">
    <property type="entry name" value="AMINOALKYLPHOSPHONATE N-ACETYLTRANSFERASE-RELATED-RELATED"/>
    <property type="match status" value="1"/>
</dbReference>
<dbReference type="GO" id="GO:0005840">
    <property type="term" value="C:ribosome"/>
    <property type="evidence" value="ECO:0007669"/>
    <property type="project" value="UniProtKB-KW"/>
</dbReference>
<dbReference type="GO" id="GO:0016747">
    <property type="term" value="F:acyltransferase activity, transferring groups other than amino-acyl groups"/>
    <property type="evidence" value="ECO:0007669"/>
    <property type="project" value="InterPro"/>
</dbReference>
<keyword evidence="1" id="KW-0808">Transferase</keyword>
<dbReference type="Pfam" id="PF00583">
    <property type="entry name" value="Acetyltransf_1"/>
    <property type="match status" value="1"/>
</dbReference>
<protein>
    <submittedName>
        <fullName evidence="4">Ribosomal protein S18 acetylase RimI</fullName>
    </submittedName>
</protein>
<keyword evidence="4" id="KW-0689">Ribosomal protein</keyword>
<reference evidence="5" key="1">
    <citation type="submission" date="2016-10" db="EMBL/GenBank/DDBJ databases">
        <authorList>
            <person name="Varghese N."/>
            <person name="Submissions S."/>
        </authorList>
    </citation>
    <scope>NUCLEOTIDE SEQUENCE [LARGE SCALE GENOMIC DNA]</scope>
    <source>
        <strain evidence="5">ES.061</strain>
    </source>
</reference>
<dbReference type="InterPro" id="IPR050832">
    <property type="entry name" value="Bact_Acetyltransf"/>
</dbReference>
<proteinExistence type="predicted"/>
<organism evidence="4 5">
    <name type="scientific">Nitratireductor aquibiodomus</name>
    <dbReference type="NCBI Taxonomy" id="204799"/>
    <lineage>
        <taxon>Bacteria</taxon>
        <taxon>Pseudomonadati</taxon>
        <taxon>Pseudomonadota</taxon>
        <taxon>Alphaproteobacteria</taxon>
        <taxon>Hyphomicrobiales</taxon>
        <taxon>Phyllobacteriaceae</taxon>
        <taxon>Nitratireductor</taxon>
    </lineage>
</organism>
<feature type="domain" description="N-acetyltransferase" evidence="3">
    <location>
        <begin position="7"/>
        <end position="168"/>
    </location>
</feature>
<evidence type="ECO:0000313" key="5">
    <source>
        <dbReference type="Proteomes" id="UP000199064"/>
    </source>
</evidence>
<dbReference type="PROSITE" id="PS51186">
    <property type="entry name" value="GNAT"/>
    <property type="match status" value="1"/>
</dbReference>
<keyword evidence="4" id="KW-0687">Ribonucleoprotein</keyword>
<dbReference type="Gene3D" id="3.40.630.30">
    <property type="match status" value="1"/>
</dbReference>
<dbReference type="SUPFAM" id="SSF55729">
    <property type="entry name" value="Acyl-CoA N-acyltransferases (Nat)"/>
    <property type="match status" value="1"/>
</dbReference>
<dbReference type="InterPro" id="IPR000182">
    <property type="entry name" value="GNAT_dom"/>
</dbReference>
<evidence type="ECO:0000256" key="1">
    <source>
        <dbReference type="ARBA" id="ARBA00022679"/>
    </source>
</evidence>
<evidence type="ECO:0000259" key="3">
    <source>
        <dbReference type="PROSITE" id="PS51186"/>
    </source>
</evidence>
<evidence type="ECO:0000313" key="4">
    <source>
        <dbReference type="EMBL" id="SEB37248.1"/>
    </source>
</evidence>
<dbReference type="CDD" id="cd04301">
    <property type="entry name" value="NAT_SF"/>
    <property type="match status" value="1"/>
</dbReference>
<keyword evidence="2" id="KW-0012">Acyltransferase</keyword>
<dbReference type="RefSeq" id="WP_007008038.1">
    <property type="nucleotide sequence ID" value="NZ_FNSL01000001.1"/>
</dbReference>
<name>A0A1H4IVD6_9HYPH</name>
<dbReference type="InterPro" id="IPR016181">
    <property type="entry name" value="Acyl_CoA_acyltransferase"/>
</dbReference>
<gene>
    <name evidence="4" type="ORF">SAMN05216452_0535</name>
</gene>
<dbReference type="EMBL" id="FNSL01000001">
    <property type="protein sequence ID" value="SEB37248.1"/>
    <property type="molecule type" value="Genomic_DNA"/>
</dbReference>
<dbReference type="AlphaFoldDB" id="A0A1H4IVD6"/>
<dbReference type="Proteomes" id="UP000199064">
    <property type="component" value="Unassembled WGS sequence"/>
</dbReference>
<evidence type="ECO:0000256" key="2">
    <source>
        <dbReference type="ARBA" id="ARBA00023315"/>
    </source>
</evidence>